<protein>
    <submittedName>
        <fullName evidence="3">Sugar dehydrogenase</fullName>
    </submittedName>
</protein>
<dbReference type="PANTHER" id="PTHR42760">
    <property type="entry name" value="SHORT-CHAIN DEHYDROGENASES/REDUCTASES FAMILY MEMBER"/>
    <property type="match status" value="1"/>
</dbReference>
<dbReference type="PRINTS" id="PR00080">
    <property type="entry name" value="SDRFAMILY"/>
</dbReference>
<dbReference type="Proteomes" id="UP000030063">
    <property type="component" value="Unassembled WGS sequence"/>
</dbReference>
<dbReference type="Gene3D" id="3.40.50.720">
    <property type="entry name" value="NAD(P)-binding Rossmann-like Domain"/>
    <property type="match status" value="1"/>
</dbReference>
<evidence type="ECO:0000259" key="2">
    <source>
        <dbReference type="SMART" id="SM00822"/>
    </source>
</evidence>
<dbReference type="InterPro" id="IPR020904">
    <property type="entry name" value="Sc_DH/Rdtase_CS"/>
</dbReference>
<dbReference type="STRING" id="1395571.TMS3_0108960"/>
<evidence type="ECO:0000313" key="4">
    <source>
        <dbReference type="Proteomes" id="UP000030063"/>
    </source>
</evidence>
<dbReference type="FunFam" id="3.40.50.720:FF:000084">
    <property type="entry name" value="Short-chain dehydrogenase reductase"/>
    <property type="match status" value="1"/>
</dbReference>
<organism evidence="3 4">
    <name type="scientific">Pseudomonas taeanensis MS-3</name>
    <dbReference type="NCBI Taxonomy" id="1395571"/>
    <lineage>
        <taxon>Bacteria</taxon>
        <taxon>Pseudomonadati</taxon>
        <taxon>Pseudomonadota</taxon>
        <taxon>Gammaproteobacteria</taxon>
        <taxon>Pseudomonadales</taxon>
        <taxon>Pseudomonadaceae</taxon>
        <taxon>Pseudomonas</taxon>
    </lineage>
</organism>
<dbReference type="SUPFAM" id="SSF51735">
    <property type="entry name" value="NAD(P)-binding Rossmann-fold domains"/>
    <property type="match status" value="1"/>
</dbReference>
<dbReference type="PROSITE" id="PS00061">
    <property type="entry name" value="ADH_SHORT"/>
    <property type="match status" value="1"/>
</dbReference>
<dbReference type="eggNOG" id="COG1028">
    <property type="taxonomic scope" value="Bacteria"/>
</dbReference>
<dbReference type="RefSeq" id="WP_025164886.1">
    <property type="nucleotide sequence ID" value="NZ_AWSQ01000002.1"/>
</dbReference>
<dbReference type="PRINTS" id="PR00081">
    <property type="entry name" value="GDHRDH"/>
</dbReference>
<gene>
    <name evidence="3" type="ORF">TMS3_0108960</name>
</gene>
<dbReference type="Pfam" id="PF13561">
    <property type="entry name" value="adh_short_C2"/>
    <property type="match status" value="1"/>
</dbReference>
<dbReference type="EMBL" id="AWSQ01000002">
    <property type="protein sequence ID" value="KFX69641.1"/>
    <property type="molecule type" value="Genomic_DNA"/>
</dbReference>
<dbReference type="InterPro" id="IPR057326">
    <property type="entry name" value="KR_dom"/>
</dbReference>
<dbReference type="InterPro" id="IPR036291">
    <property type="entry name" value="NAD(P)-bd_dom_sf"/>
</dbReference>
<accession>A0A0A1YKL1</accession>
<dbReference type="SMART" id="SM00822">
    <property type="entry name" value="PKS_KR"/>
    <property type="match status" value="1"/>
</dbReference>
<reference evidence="3 4" key="1">
    <citation type="journal article" date="2014" name="Genome Announc.">
        <title>Draft Genome Sequence of Petroleum Oil-Degrading Marine Bacterium Pseudomonas taeanensis Strain MS-3, Isolated from a Crude Oil-Contaminated Seashore.</title>
        <authorList>
            <person name="Lee S.Y."/>
            <person name="Kim S.H."/>
            <person name="Lee D.G."/>
            <person name="Shin S."/>
            <person name="Yun S.H."/>
            <person name="Choi C.W."/>
            <person name="Chung Y.H."/>
            <person name="Choi J.S."/>
            <person name="Kahng H.Y."/>
            <person name="Kim S.I."/>
        </authorList>
    </citation>
    <scope>NUCLEOTIDE SEQUENCE [LARGE SCALE GENOMIC DNA]</scope>
    <source>
        <strain evidence="3 4">MS-3</strain>
    </source>
</reference>
<comment type="similarity">
    <text evidence="1">Belongs to the short-chain dehydrogenases/reductases (SDR) family.</text>
</comment>
<evidence type="ECO:0000313" key="3">
    <source>
        <dbReference type="EMBL" id="KFX69641.1"/>
    </source>
</evidence>
<proteinExistence type="inferred from homology"/>
<sequence>MNVAVVTGASGAIGSAVCRQLLAAGYRVAGLDLAEPEVLRKGVSFYSCDVASRIAVRSVVEDIEEHLGPITALVNVAGIVSRGSALELTISEYERVMRVNVQGTLVPCQVIGQLMAERRQGAIVNLGSVVGKNGGNARPWLDPAEQDSAGNIAYGMSKAAVHSMTQFLAKELAARGVRVNAVAPGPIATSMTSSFPDNLRALIPLGRMGRAEDVAAAVHFLLSEQAGFISGEILDINGALWCD</sequence>
<keyword evidence="4" id="KW-1185">Reference proteome</keyword>
<comment type="caution">
    <text evidence="3">The sequence shown here is derived from an EMBL/GenBank/DDBJ whole genome shotgun (WGS) entry which is preliminary data.</text>
</comment>
<dbReference type="GO" id="GO:0016616">
    <property type="term" value="F:oxidoreductase activity, acting on the CH-OH group of donors, NAD or NADP as acceptor"/>
    <property type="evidence" value="ECO:0007669"/>
    <property type="project" value="TreeGrafter"/>
</dbReference>
<name>A0A0A1YKL1_9PSED</name>
<evidence type="ECO:0000256" key="1">
    <source>
        <dbReference type="ARBA" id="ARBA00006484"/>
    </source>
</evidence>
<dbReference type="OrthoDB" id="9806974at2"/>
<dbReference type="InterPro" id="IPR002347">
    <property type="entry name" value="SDR_fam"/>
</dbReference>
<feature type="domain" description="Ketoreductase" evidence="2">
    <location>
        <begin position="2"/>
        <end position="187"/>
    </location>
</feature>
<dbReference type="AlphaFoldDB" id="A0A0A1YKL1"/>